<dbReference type="PANTHER" id="PTHR33988">
    <property type="entry name" value="ENDORIBONUCLEASE MAZF-RELATED"/>
    <property type="match status" value="1"/>
</dbReference>
<comment type="caution">
    <text evidence="3">The sequence shown here is derived from an EMBL/GenBank/DDBJ whole genome shotgun (WGS) entry which is preliminary data.</text>
</comment>
<dbReference type="Gene3D" id="2.30.30.110">
    <property type="match status" value="1"/>
</dbReference>
<dbReference type="SUPFAM" id="SSF50118">
    <property type="entry name" value="Cell growth inhibitor/plasmid maintenance toxic component"/>
    <property type="match status" value="1"/>
</dbReference>
<dbReference type="GO" id="GO:0003677">
    <property type="term" value="F:DNA binding"/>
    <property type="evidence" value="ECO:0007669"/>
    <property type="project" value="InterPro"/>
</dbReference>
<gene>
    <name evidence="3" type="ORF">EPD65_06730</name>
</gene>
<evidence type="ECO:0000256" key="1">
    <source>
        <dbReference type="ARBA" id="ARBA00007521"/>
    </source>
</evidence>
<dbReference type="GO" id="GO:0004521">
    <property type="term" value="F:RNA endonuclease activity"/>
    <property type="evidence" value="ECO:0007669"/>
    <property type="project" value="TreeGrafter"/>
</dbReference>
<dbReference type="OrthoDB" id="9808744at2"/>
<evidence type="ECO:0000256" key="2">
    <source>
        <dbReference type="ARBA" id="ARBA00022649"/>
    </source>
</evidence>
<protein>
    <submittedName>
        <fullName evidence="3">Type II toxin-antitoxin system PemK/MazF family toxin</fullName>
    </submittedName>
</protein>
<keyword evidence="4" id="KW-1185">Reference proteome</keyword>
<comment type="similarity">
    <text evidence="1">Belongs to the PemK/MazF family.</text>
</comment>
<sequence>MSARRCSTRSARRSRLLVRTIEPSSAGGRVSSWTCCVTDLVRGSVVWFNGDPVAGREQGGRRPGLVVASNGYLARATTLVIVVPVTTVDRGWPNHIRLDGALDLDRASYAMTEHVRTISRDRVSGTAGQVDAATLGAVDRWLKVFLDL</sequence>
<evidence type="ECO:0000313" key="3">
    <source>
        <dbReference type="EMBL" id="TCJ29410.1"/>
    </source>
</evidence>
<organism evidence="3 4">
    <name type="scientific">Nocardioides jejuensis</name>
    <dbReference type="NCBI Taxonomy" id="2502782"/>
    <lineage>
        <taxon>Bacteria</taxon>
        <taxon>Bacillati</taxon>
        <taxon>Actinomycetota</taxon>
        <taxon>Actinomycetes</taxon>
        <taxon>Propionibacteriales</taxon>
        <taxon>Nocardioidaceae</taxon>
        <taxon>Nocardioides</taxon>
    </lineage>
</organism>
<name>A0A4R1CE95_9ACTN</name>
<dbReference type="Proteomes" id="UP000295453">
    <property type="component" value="Unassembled WGS sequence"/>
</dbReference>
<reference evidence="3 4" key="1">
    <citation type="submission" date="2019-03" db="EMBL/GenBank/DDBJ databases">
        <authorList>
            <person name="Kim M.K.M."/>
        </authorList>
    </citation>
    <scope>NUCLEOTIDE SEQUENCE [LARGE SCALE GENOMIC DNA]</scope>
    <source>
        <strain evidence="3 4">18JY15-6</strain>
    </source>
</reference>
<keyword evidence="2" id="KW-1277">Toxin-antitoxin system</keyword>
<dbReference type="AlphaFoldDB" id="A0A4R1CE95"/>
<dbReference type="PANTHER" id="PTHR33988:SF1">
    <property type="entry name" value="ENDORIBONUCLEASE MAZF7-RELATED"/>
    <property type="match status" value="1"/>
</dbReference>
<dbReference type="GO" id="GO:0016075">
    <property type="term" value="P:rRNA catabolic process"/>
    <property type="evidence" value="ECO:0007669"/>
    <property type="project" value="TreeGrafter"/>
</dbReference>
<dbReference type="Pfam" id="PF02452">
    <property type="entry name" value="PemK_toxin"/>
    <property type="match status" value="1"/>
</dbReference>
<proteinExistence type="inferred from homology"/>
<evidence type="ECO:0000313" key="4">
    <source>
        <dbReference type="Proteomes" id="UP000295453"/>
    </source>
</evidence>
<dbReference type="EMBL" id="SJZJ01000008">
    <property type="protein sequence ID" value="TCJ29410.1"/>
    <property type="molecule type" value="Genomic_DNA"/>
</dbReference>
<dbReference type="GO" id="GO:0006402">
    <property type="term" value="P:mRNA catabolic process"/>
    <property type="evidence" value="ECO:0007669"/>
    <property type="project" value="TreeGrafter"/>
</dbReference>
<dbReference type="InterPro" id="IPR003477">
    <property type="entry name" value="PemK-like"/>
</dbReference>
<accession>A0A4R1CE95</accession>
<dbReference type="InterPro" id="IPR011067">
    <property type="entry name" value="Plasmid_toxin/cell-grow_inhib"/>
</dbReference>